<evidence type="ECO:0000259" key="18">
    <source>
        <dbReference type="PROSITE" id="PS51845"/>
    </source>
</evidence>
<dbReference type="GO" id="GO:0016020">
    <property type="term" value="C:membrane"/>
    <property type="evidence" value="ECO:0007669"/>
    <property type="project" value="UniProtKB-SubCell"/>
</dbReference>
<gene>
    <name evidence="19" type="ORF">E2I00_004562</name>
</gene>
<accession>A0A643CKX7</accession>
<evidence type="ECO:0000256" key="12">
    <source>
        <dbReference type="ARBA" id="ARBA00033675"/>
    </source>
</evidence>
<dbReference type="EC" id="3.1.4.-" evidence="16"/>
<keyword evidence="7 16" id="KW-0479">Metal-binding</keyword>
<dbReference type="Gene3D" id="1.10.1300.10">
    <property type="entry name" value="3'5'-cyclic nucleotide phosphodiesterase, catalytic domain"/>
    <property type="match status" value="1"/>
</dbReference>
<protein>
    <recommendedName>
        <fullName evidence="16">Phosphodiesterase</fullName>
        <ecNumber evidence="16">3.1.4.-</ecNumber>
    </recommendedName>
</protein>
<evidence type="ECO:0000313" key="19">
    <source>
        <dbReference type="EMBL" id="KAB0400235.1"/>
    </source>
</evidence>
<dbReference type="CDD" id="cd00077">
    <property type="entry name" value="HDc"/>
    <property type="match status" value="1"/>
</dbReference>
<feature type="region of interest" description="Disordered" evidence="17">
    <location>
        <begin position="283"/>
        <end position="318"/>
    </location>
</feature>
<keyword evidence="6" id="KW-0812">Transmembrane</keyword>
<feature type="non-terminal residue" evidence="19">
    <location>
        <position position="1"/>
    </location>
</feature>
<feature type="region of interest" description="Disordered" evidence="17">
    <location>
        <begin position="237"/>
        <end position="258"/>
    </location>
</feature>
<evidence type="ECO:0000256" key="6">
    <source>
        <dbReference type="ARBA" id="ARBA00022692"/>
    </source>
</evidence>
<keyword evidence="5" id="KW-0597">Phosphoprotein</keyword>
<comment type="cofactor">
    <cofactor evidence="16">
        <name>a divalent metal cation</name>
        <dbReference type="ChEBI" id="CHEBI:60240"/>
    </cofactor>
    <text evidence="16">Binds 2 divalent metal cations per subunit. Site 1 may preferentially bind zinc ions, while site 2 has a preference for magnesium and/or manganese ions.</text>
</comment>
<keyword evidence="9" id="KW-1133">Transmembrane helix</keyword>
<keyword evidence="20" id="KW-1185">Reference proteome</keyword>
<reference evidence="19 20" key="1">
    <citation type="journal article" date="2019" name="PLoS ONE">
        <title>Genomic analyses reveal an absence of contemporary introgressive admixture between fin whales and blue whales, despite known hybrids.</title>
        <authorList>
            <person name="Westbury M.V."/>
            <person name="Petersen B."/>
            <person name="Lorenzen E.D."/>
        </authorList>
    </citation>
    <scope>NUCLEOTIDE SEQUENCE [LARGE SCALE GENOMIC DNA]</scope>
    <source>
        <strain evidence="19">FinWhale-01</strain>
    </source>
</reference>
<evidence type="ECO:0000256" key="7">
    <source>
        <dbReference type="ARBA" id="ARBA00022723"/>
    </source>
</evidence>
<feature type="compositionally biased region" description="Basic and acidic residues" evidence="17">
    <location>
        <begin position="823"/>
        <end position="832"/>
    </location>
</feature>
<evidence type="ECO:0000256" key="5">
    <source>
        <dbReference type="ARBA" id="ARBA00022553"/>
    </source>
</evidence>
<evidence type="ECO:0000256" key="14">
    <source>
        <dbReference type="ARBA" id="ARBA00033709"/>
    </source>
</evidence>
<evidence type="ECO:0000256" key="13">
    <source>
        <dbReference type="ARBA" id="ARBA00033684"/>
    </source>
</evidence>
<dbReference type="PANTHER" id="PTHR11347">
    <property type="entry name" value="CYCLIC NUCLEOTIDE PHOSPHODIESTERASE"/>
    <property type="match status" value="1"/>
</dbReference>
<comment type="subcellular location">
    <subcellularLocation>
        <location evidence="3">Membrane</location>
        <topology evidence="3">Multi-pass membrane protein</topology>
    </subcellularLocation>
</comment>
<feature type="compositionally biased region" description="Polar residues" evidence="17">
    <location>
        <begin position="397"/>
        <end position="416"/>
    </location>
</feature>
<dbReference type="PROSITE" id="PS00126">
    <property type="entry name" value="PDEASE_I_1"/>
    <property type="match status" value="1"/>
</dbReference>
<evidence type="ECO:0000256" key="2">
    <source>
        <dbReference type="ARBA" id="ARBA00001946"/>
    </source>
</evidence>
<comment type="cofactor">
    <cofactor evidence="2">
        <name>Mg(2+)</name>
        <dbReference type="ChEBI" id="CHEBI:18420"/>
    </cofactor>
</comment>
<dbReference type="InterPro" id="IPR023174">
    <property type="entry name" value="PDEase_CS"/>
</dbReference>
<feature type="region of interest" description="Disordered" evidence="17">
    <location>
        <begin position="867"/>
        <end position="911"/>
    </location>
</feature>
<dbReference type="Proteomes" id="UP000437017">
    <property type="component" value="Unassembled WGS sequence"/>
</dbReference>
<organism evidence="19 20">
    <name type="scientific">Balaenoptera physalus</name>
    <name type="common">Fin whale</name>
    <name type="synonym">Balaena physalus</name>
    <dbReference type="NCBI Taxonomy" id="9770"/>
    <lineage>
        <taxon>Eukaryota</taxon>
        <taxon>Metazoa</taxon>
        <taxon>Chordata</taxon>
        <taxon>Craniata</taxon>
        <taxon>Vertebrata</taxon>
        <taxon>Euteleostomi</taxon>
        <taxon>Mammalia</taxon>
        <taxon>Eutheria</taxon>
        <taxon>Laurasiatheria</taxon>
        <taxon>Artiodactyla</taxon>
        <taxon>Whippomorpha</taxon>
        <taxon>Cetacea</taxon>
        <taxon>Mysticeti</taxon>
        <taxon>Balaenopteridae</taxon>
        <taxon>Balaenoptera</taxon>
    </lineage>
</organism>
<feature type="compositionally biased region" description="Polar residues" evidence="17">
    <location>
        <begin position="870"/>
        <end position="886"/>
    </location>
</feature>
<feature type="region of interest" description="Disordered" evidence="17">
    <location>
        <begin position="369"/>
        <end position="432"/>
    </location>
</feature>
<dbReference type="PROSITE" id="PS51845">
    <property type="entry name" value="PDEASE_I_2"/>
    <property type="match status" value="1"/>
</dbReference>
<feature type="compositionally biased region" description="Low complexity" evidence="17">
    <location>
        <begin position="299"/>
        <end position="309"/>
    </location>
</feature>
<comment type="catalytic activity">
    <reaction evidence="13">
        <text>3',5'-cyclic GMP + H2O = GMP + H(+)</text>
        <dbReference type="Rhea" id="RHEA:16957"/>
        <dbReference type="ChEBI" id="CHEBI:15377"/>
        <dbReference type="ChEBI" id="CHEBI:15378"/>
        <dbReference type="ChEBI" id="CHEBI:57746"/>
        <dbReference type="ChEBI" id="CHEBI:58115"/>
    </reaction>
    <physiologicalReaction direction="left-to-right" evidence="13">
        <dbReference type="Rhea" id="RHEA:16958"/>
    </physiologicalReaction>
</comment>
<evidence type="ECO:0000256" key="15">
    <source>
        <dbReference type="ARBA" id="ARBA00060946"/>
    </source>
</evidence>
<feature type="region of interest" description="Disordered" evidence="17">
    <location>
        <begin position="796"/>
        <end position="832"/>
    </location>
</feature>
<feature type="compositionally biased region" description="Basic and acidic residues" evidence="17">
    <location>
        <begin position="895"/>
        <end position="905"/>
    </location>
</feature>
<evidence type="ECO:0000256" key="3">
    <source>
        <dbReference type="ARBA" id="ARBA00004141"/>
    </source>
</evidence>
<dbReference type="InterPro" id="IPR036971">
    <property type="entry name" value="PDEase_catalytic_dom_sf"/>
</dbReference>
<comment type="catalytic activity">
    <reaction evidence="12">
        <text>3',5'-cyclic AMP + H2O = AMP + H(+)</text>
        <dbReference type="Rhea" id="RHEA:25277"/>
        <dbReference type="ChEBI" id="CHEBI:15377"/>
        <dbReference type="ChEBI" id="CHEBI:15378"/>
        <dbReference type="ChEBI" id="CHEBI:58165"/>
        <dbReference type="ChEBI" id="CHEBI:456215"/>
    </reaction>
    <physiologicalReaction direction="left-to-right" evidence="12">
        <dbReference type="Rhea" id="RHEA:25278"/>
    </physiologicalReaction>
</comment>
<sequence length="911" mass="101436">SWGIQNGTTNEGQEDRSPIRYYLNKWIEHKIIKQQVQKSPRRTTAFQYDKGLLCEEVKSLMLSKSIKKRIQRKTVDEVQECLSRHSYGNQSGRYCKSAGKISQVNSRTSITVDIAVMGEAHGLITDLLADPSLPPNVCTSLRAVSNLLSTQLTIQAIHKPRVNPIVSFSENYTCSDSEESSEKDKLAIPKIKTLVGGPVLMLKLVIENMLAPEEEFAPWFAETSFINLDNHHVSHGLPEDCSDQKKNKSGNAINPDSWKNSVMMTLTKSRSFTSSYAVAASNHVKAKKQNRPGSLVKISPLSSPSSSPLHGTPASSPVSKISTVQFPESADATAKQGLSSHRVVTYTQSAPDLSPQILTPPVICSSCGRPYSQGTPADGPLERSGAAIRTPSRTDDTTQVTSDYETNNNSDSSDIVQNEDETECPSEPLRKTSACSTYTPEAMIFLDKPILAPEPLVMDNLDSIMEQLNTWNFPIFDLVEKIGRKSGRILSQVSYRLFEDMGLFEAFKIPRSQMNDCSFALVTDHNRIHATDVLHAVWYLTTQPIPGLSTVINDHGSASDSDSDSGFTHGHMGYVFSKMCSVPDDKYGCLSGNIPALELMALYVAAAMHDFDHPGRTNAFLVATSAPQAVLYNDRSVLENHHAAAAWNLFMSRPEYNFLVNLDHVEFKHFRFLVIEAILATDLKKHFDFVAKFNAKVNDEAGIDWTNENDRLLVCQMCIKLADINGPAKFKELHLQWTEGIVNEFYEQGDEEASLGLPISPFMDRSAPQLANLQESFISHIVGPLCNSYDSAGLMPGKWVEDSDESGDTDDPEEEEEAPNEEETCKNSESPRKKTFKRRKVYCQITQHLLQNHKMWKKVIEEEQRLVGTGDQSLDQSPQQRPSEQIQAIKEEDEEKGKPRGEETPTPKPNQ</sequence>
<comment type="similarity">
    <text evidence="15">Belongs to the cyclic nucleotide phosphodiesterase family. PDE3 subfamily.</text>
</comment>
<evidence type="ECO:0000256" key="11">
    <source>
        <dbReference type="ARBA" id="ARBA00023149"/>
    </source>
</evidence>
<evidence type="ECO:0000256" key="1">
    <source>
        <dbReference type="ARBA" id="ARBA00001936"/>
    </source>
</evidence>
<feature type="compositionally biased region" description="Acidic residues" evidence="17">
    <location>
        <begin position="802"/>
        <end position="822"/>
    </location>
</feature>
<evidence type="ECO:0000256" key="16">
    <source>
        <dbReference type="RuleBase" id="RU363067"/>
    </source>
</evidence>
<dbReference type="GO" id="GO:0007165">
    <property type="term" value="P:signal transduction"/>
    <property type="evidence" value="ECO:0007669"/>
    <property type="project" value="InterPro"/>
</dbReference>
<name>A0A643CKX7_BALPH</name>
<keyword evidence="4" id="KW-0140">cGMP</keyword>
<dbReference type="InterPro" id="IPR002073">
    <property type="entry name" value="PDEase_catalytic_dom"/>
</dbReference>
<comment type="cofactor">
    <cofactor evidence="1">
        <name>Mn(2+)</name>
        <dbReference type="ChEBI" id="CHEBI:29035"/>
    </cofactor>
</comment>
<keyword evidence="11" id="KW-0114">cAMP</keyword>
<dbReference type="Pfam" id="PF00233">
    <property type="entry name" value="PDEase_I"/>
    <property type="match status" value="1"/>
</dbReference>
<evidence type="ECO:0000256" key="17">
    <source>
        <dbReference type="SAM" id="MobiDB-lite"/>
    </source>
</evidence>
<dbReference type="GO" id="GO:0004114">
    <property type="term" value="F:3',5'-cyclic-nucleotide phosphodiesterase activity"/>
    <property type="evidence" value="ECO:0007669"/>
    <property type="project" value="UniProtKB-EC"/>
</dbReference>
<proteinExistence type="inferred from homology"/>
<evidence type="ECO:0000256" key="9">
    <source>
        <dbReference type="ARBA" id="ARBA00022989"/>
    </source>
</evidence>
<comment type="caution">
    <text evidence="19">The sequence shown here is derived from an EMBL/GenBank/DDBJ whole genome shotgun (WGS) entry which is preliminary data.</text>
</comment>
<dbReference type="EMBL" id="SGJD01001380">
    <property type="protein sequence ID" value="KAB0400235.1"/>
    <property type="molecule type" value="Genomic_DNA"/>
</dbReference>
<dbReference type="InterPro" id="IPR003607">
    <property type="entry name" value="HD/PDEase_dom"/>
</dbReference>
<evidence type="ECO:0000313" key="20">
    <source>
        <dbReference type="Proteomes" id="UP000437017"/>
    </source>
</evidence>
<evidence type="ECO:0000256" key="8">
    <source>
        <dbReference type="ARBA" id="ARBA00022801"/>
    </source>
</evidence>
<dbReference type="AlphaFoldDB" id="A0A643CKX7"/>
<dbReference type="SUPFAM" id="SSF109604">
    <property type="entry name" value="HD-domain/PDEase-like"/>
    <property type="match status" value="1"/>
</dbReference>
<dbReference type="OrthoDB" id="546632at2759"/>
<feature type="domain" description="PDEase" evidence="18">
    <location>
        <begin position="453"/>
        <end position="863"/>
    </location>
</feature>
<dbReference type="GO" id="GO:0046872">
    <property type="term" value="F:metal ion binding"/>
    <property type="evidence" value="ECO:0007669"/>
    <property type="project" value="UniProtKB-KW"/>
</dbReference>
<keyword evidence="8 16" id="KW-0378">Hydrolase</keyword>
<feature type="compositionally biased region" description="Polar residues" evidence="17">
    <location>
        <begin position="249"/>
        <end position="258"/>
    </location>
</feature>
<evidence type="ECO:0000256" key="10">
    <source>
        <dbReference type="ARBA" id="ARBA00023136"/>
    </source>
</evidence>
<evidence type="ECO:0000256" key="4">
    <source>
        <dbReference type="ARBA" id="ARBA00022535"/>
    </source>
</evidence>
<keyword evidence="10" id="KW-0472">Membrane</keyword>
<comment type="catalytic activity">
    <reaction evidence="14">
        <text>a nucleoside 3',5'-cyclic phosphate + H2O = a nucleoside 5'-phosphate + H(+)</text>
        <dbReference type="Rhea" id="RHEA:14653"/>
        <dbReference type="ChEBI" id="CHEBI:15377"/>
        <dbReference type="ChEBI" id="CHEBI:15378"/>
        <dbReference type="ChEBI" id="CHEBI:57867"/>
        <dbReference type="ChEBI" id="CHEBI:58464"/>
        <dbReference type="EC" id="3.1.4.17"/>
    </reaction>
    <physiologicalReaction direction="left-to-right" evidence="14">
        <dbReference type="Rhea" id="RHEA:14654"/>
    </physiologicalReaction>
</comment>
<dbReference type="FunFam" id="1.10.1300.10:FF:000008">
    <property type="entry name" value="Phosphodiesterase"/>
    <property type="match status" value="1"/>
</dbReference>